<evidence type="ECO:0000313" key="9">
    <source>
        <dbReference type="Proteomes" id="UP000828390"/>
    </source>
</evidence>
<sequence>MAGVVSIGIAILISQVKGPMGQISGSILGAVNAPMAVVFFLSIFVRCTTRRGLYSSVIVGACFAMWLSLGSNFSPGRLQPAILPLGHTDKCFSHHNTSLALANFTTTPYVSERLGHNSLYDTTVTLSKNTTQGIHETIHGLNWLYTISYLYISLLVSIVSICVGLIVSKLTDDRPVKVPDYLMLTLNARFFKCLPNDRQLVRTHEDVSLQQT</sequence>
<keyword evidence="4" id="KW-0915">Sodium</keyword>
<dbReference type="GO" id="GO:0015293">
    <property type="term" value="F:symporter activity"/>
    <property type="evidence" value="ECO:0007669"/>
    <property type="project" value="TreeGrafter"/>
</dbReference>
<dbReference type="InterPro" id="IPR038377">
    <property type="entry name" value="Na/Glc_symporter_sf"/>
</dbReference>
<keyword evidence="5" id="KW-0406">Ion transport</keyword>
<feature type="transmembrane region" description="Helical" evidence="7">
    <location>
        <begin position="52"/>
        <end position="69"/>
    </location>
</feature>
<keyword evidence="9" id="KW-1185">Reference proteome</keyword>
<dbReference type="GO" id="GO:0006814">
    <property type="term" value="P:sodium ion transport"/>
    <property type="evidence" value="ECO:0007669"/>
    <property type="project" value="UniProtKB-KW"/>
</dbReference>
<feature type="transmembrane region" description="Helical" evidence="7">
    <location>
        <begin position="149"/>
        <end position="167"/>
    </location>
</feature>
<evidence type="ECO:0000256" key="6">
    <source>
        <dbReference type="ARBA" id="ARBA00023201"/>
    </source>
</evidence>
<keyword evidence="2" id="KW-0813">Transport</keyword>
<dbReference type="InterPro" id="IPR051163">
    <property type="entry name" value="Sodium:Solute_Symporter_SSF"/>
</dbReference>
<dbReference type="PANTHER" id="PTHR42985:SF45">
    <property type="entry name" value="SODIUM_IODIDE COTRANSPORTER-LIKE"/>
    <property type="match status" value="1"/>
</dbReference>
<evidence type="ECO:0000256" key="2">
    <source>
        <dbReference type="ARBA" id="ARBA00022448"/>
    </source>
</evidence>
<gene>
    <name evidence="8" type="ORF">DPMN_016802</name>
</gene>
<keyword evidence="7" id="KW-0472">Membrane</keyword>
<dbReference type="EMBL" id="JAIWYP010000001">
    <property type="protein sequence ID" value="KAH3892678.1"/>
    <property type="molecule type" value="Genomic_DNA"/>
</dbReference>
<evidence type="ECO:0008006" key="10">
    <source>
        <dbReference type="Google" id="ProtNLM"/>
    </source>
</evidence>
<keyword evidence="3" id="KW-1003">Cell membrane</keyword>
<accession>A0A9D4S6V6</accession>
<dbReference type="Proteomes" id="UP000828390">
    <property type="component" value="Unassembled WGS sequence"/>
</dbReference>
<proteinExistence type="predicted"/>
<evidence type="ECO:0000256" key="7">
    <source>
        <dbReference type="SAM" id="Phobius"/>
    </source>
</evidence>
<evidence type="ECO:0000256" key="4">
    <source>
        <dbReference type="ARBA" id="ARBA00023053"/>
    </source>
</evidence>
<protein>
    <recommendedName>
        <fullName evidence="10">Sodium-coupled monocarboxylate transporter 1</fullName>
    </recommendedName>
</protein>
<reference evidence="8" key="1">
    <citation type="journal article" date="2019" name="bioRxiv">
        <title>The Genome of the Zebra Mussel, Dreissena polymorpha: A Resource for Invasive Species Research.</title>
        <authorList>
            <person name="McCartney M.A."/>
            <person name="Auch B."/>
            <person name="Kono T."/>
            <person name="Mallez S."/>
            <person name="Zhang Y."/>
            <person name="Obille A."/>
            <person name="Becker A."/>
            <person name="Abrahante J.E."/>
            <person name="Garbe J."/>
            <person name="Badalamenti J.P."/>
            <person name="Herman A."/>
            <person name="Mangelson H."/>
            <person name="Liachko I."/>
            <person name="Sullivan S."/>
            <person name="Sone E.D."/>
            <person name="Koren S."/>
            <person name="Silverstein K.A.T."/>
            <person name="Beckman K.B."/>
            <person name="Gohl D.M."/>
        </authorList>
    </citation>
    <scope>NUCLEOTIDE SEQUENCE</scope>
    <source>
        <strain evidence="8">Duluth1</strain>
        <tissue evidence="8">Whole animal</tissue>
    </source>
</reference>
<dbReference type="Gene3D" id="1.20.1730.10">
    <property type="entry name" value="Sodium/glucose cotransporter"/>
    <property type="match status" value="1"/>
</dbReference>
<keyword evidence="7" id="KW-1133">Transmembrane helix</keyword>
<dbReference type="PANTHER" id="PTHR42985">
    <property type="entry name" value="SODIUM-COUPLED MONOCARBOXYLATE TRANSPORTER"/>
    <property type="match status" value="1"/>
</dbReference>
<dbReference type="AlphaFoldDB" id="A0A9D4S6V6"/>
<name>A0A9D4S6V6_DREPO</name>
<comment type="subcellular location">
    <subcellularLocation>
        <location evidence="1">Cell membrane</location>
        <topology evidence="1">Multi-pass membrane protein</topology>
    </subcellularLocation>
</comment>
<comment type="caution">
    <text evidence="8">The sequence shown here is derived from an EMBL/GenBank/DDBJ whole genome shotgun (WGS) entry which is preliminary data.</text>
</comment>
<keyword evidence="6" id="KW-0739">Sodium transport</keyword>
<organism evidence="8 9">
    <name type="scientific">Dreissena polymorpha</name>
    <name type="common">Zebra mussel</name>
    <name type="synonym">Mytilus polymorpha</name>
    <dbReference type="NCBI Taxonomy" id="45954"/>
    <lineage>
        <taxon>Eukaryota</taxon>
        <taxon>Metazoa</taxon>
        <taxon>Spiralia</taxon>
        <taxon>Lophotrochozoa</taxon>
        <taxon>Mollusca</taxon>
        <taxon>Bivalvia</taxon>
        <taxon>Autobranchia</taxon>
        <taxon>Heteroconchia</taxon>
        <taxon>Euheterodonta</taxon>
        <taxon>Imparidentia</taxon>
        <taxon>Neoheterodontei</taxon>
        <taxon>Myida</taxon>
        <taxon>Dreissenoidea</taxon>
        <taxon>Dreissenidae</taxon>
        <taxon>Dreissena</taxon>
    </lineage>
</organism>
<evidence type="ECO:0000256" key="3">
    <source>
        <dbReference type="ARBA" id="ARBA00022475"/>
    </source>
</evidence>
<feature type="transmembrane region" description="Helical" evidence="7">
    <location>
        <begin position="23"/>
        <end position="45"/>
    </location>
</feature>
<keyword evidence="7" id="KW-0812">Transmembrane</keyword>
<dbReference type="GO" id="GO:0005886">
    <property type="term" value="C:plasma membrane"/>
    <property type="evidence" value="ECO:0007669"/>
    <property type="project" value="UniProtKB-SubCell"/>
</dbReference>
<reference evidence="8" key="2">
    <citation type="submission" date="2020-11" db="EMBL/GenBank/DDBJ databases">
        <authorList>
            <person name="McCartney M.A."/>
            <person name="Auch B."/>
            <person name="Kono T."/>
            <person name="Mallez S."/>
            <person name="Becker A."/>
            <person name="Gohl D.M."/>
            <person name="Silverstein K.A.T."/>
            <person name="Koren S."/>
            <person name="Bechman K.B."/>
            <person name="Herman A."/>
            <person name="Abrahante J.E."/>
            <person name="Garbe J."/>
        </authorList>
    </citation>
    <scope>NUCLEOTIDE SEQUENCE</scope>
    <source>
        <strain evidence="8">Duluth1</strain>
        <tissue evidence="8">Whole animal</tissue>
    </source>
</reference>
<evidence type="ECO:0000256" key="5">
    <source>
        <dbReference type="ARBA" id="ARBA00023065"/>
    </source>
</evidence>
<evidence type="ECO:0000313" key="8">
    <source>
        <dbReference type="EMBL" id="KAH3892678.1"/>
    </source>
</evidence>
<evidence type="ECO:0000256" key="1">
    <source>
        <dbReference type="ARBA" id="ARBA00004651"/>
    </source>
</evidence>